<dbReference type="EMBL" id="CATQJL010000112">
    <property type="protein sequence ID" value="CAJ0595850.1"/>
    <property type="molecule type" value="Genomic_DNA"/>
</dbReference>
<feature type="domain" description="PAN-3" evidence="1">
    <location>
        <begin position="43"/>
        <end position="81"/>
    </location>
</feature>
<sequence length="269" mass="30054">MSTKNTVVFIATLMMQIHGANPNTFTKFQGDFLATIKYELPKESEEICLRTCFEESDCTFVQYNQNVCTIFKSGEVNQVGRGNVYELDRQLALPTCERPLPLAPDVEFRQLPKPTVAQSESRKAQLLAINTTASLTIIKAFYLGNSWFYLSDISKLPASPGSRYVFAKEPNPECVSVPVFSRASQHRLYFGDVYNVTGYTFLHAYAFTHRCACEGICCGSFPIREIFTGSTYYYDNVTAGSSDMNQTLYIAGVLYSDNGTRGGMSKTDC</sequence>
<evidence type="ECO:0000259" key="1">
    <source>
        <dbReference type="Pfam" id="PF08277"/>
    </source>
</evidence>
<comment type="caution">
    <text evidence="2">The sequence shown here is derived from an EMBL/GenBank/DDBJ whole genome shotgun (WGS) entry which is preliminary data.</text>
</comment>
<dbReference type="Pfam" id="PF08277">
    <property type="entry name" value="PAN_3"/>
    <property type="match status" value="1"/>
</dbReference>
<dbReference type="Proteomes" id="UP001176961">
    <property type="component" value="Unassembled WGS sequence"/>
</dbReference>
<dbReference type="InterPro" id="IPR006583">
    <property type="entry name" value="PAN-3_domain"/>
</dbReference>
<gene>
    <name evidence="2" type="ORF">CYNAS_LOCUS7833</name>
</gene>
<keyword evidence="3" id="KW-1185">Reference proteome</keyword>
<organism evidence="2 3">
    <name type="scientific">Cylicocyclus nassatus</name>
    <name type="common">Nematode worm</name>
    <dbReference type="NCBI Taxonomy" id="53992"/>
    <lineage>
        <taxon>Eukaryota</taxon>
        <taxon>Metazoa</taxon>
        <taxon>Ecdysozoa</taxon>
        <taxon>Nematoda</taxon>
        <taxon>Chromadorea</taxon>
        <taxon>Rhabditida</taxon>
        <taxon>Rhabditina</taxon>
        <taxon>Rhabditomorpha</taxon>
        <taxon>Strongyloidea</taxon>
        <taxon>Strongylidae</taxon>
        <taxon>Cylicocyclus</taxon>
    </lineage>
</organism>
<evidence type="ECO:0000313" key="2">
    <source>
        <dbReference type="EMBL" id="CAJ0595850.1"/>
    </source>
</evidence>
<protein>
    <recommendedName>
        <fullName evidence="1">PAN-3 domain-containing protein</fullName>
    </recommendedName>
</protein>
<reference evidence="2" key="1">
    <citation type="submission" date="2023-07" db="EMBL/GenBank/DDBJ databases">
        <authorList>
            <consortium name="CYATHOMIX"/>
        </authorList>
    </citation>
    <scope>NUCLEOTIDE SEQUENCE</scope>
    <source>
        <strain evidence="2">N/A</strain>
    </source>
</reference>
<accession>A0AA36M2G4</accession>
<name>A0AA36M2G4_CYLNA</name>
<dbReference type="AlphaFoldDB" id="A0AA36M2G4"/>
<proteinExistence type="predicted"/>
<evidence type="ECO:0000313" key="3">
    <source>
        <dbReference type="Proteomes" id="UP001176961"/>
    </source>
</evidence>